<evidence type="ECO:0000313" key="2">
    <source>
        <dbReference type="Proteomes" id="UP000254069"/>
    </source>
</evidence>
<name>A0A380C3Q1_9GAMM</name>
<accession>A0A380C3Q1</accession>
<dbReference type="EMBL" id="UGYO01000002">
    <property type="protein sequence ID" value="SUJ12114.1"/>
    <property type="molecule type" value="Genomic_DNA"/>
</dbReference>
<dbReference type="Proteomes" id="UP000254069">
    <property type="component" value="Unassembled WGS sequence"/>
</dbReference>
<dbReference type="AlphaFoldDB" id="A0A380C3Q1"/>
<sequence length="120" mass="13800">MHGLMSNTKWRKVLTVLAKYPVYLQLKRLQDEDFPLDVERADLILSELGATHFTYVRCSVSYNEIDKLKVKRPARISAWGANEMTDLFLELSTELKTLGQLPCQFGTDTLVLFGYQQNVD</sequence>
<gene>
    <name evidence="1" type="ORF">NCTC10738_04367</name>
</gene>
<reference evidence="1 2" key="1">
    <citation type="submission" date="2018-06" db="EMBL/GenBank/DDBJ databases">
        <authorList>
            <consortium name="Pathogen Informatics"/>
            <person name="Doyle S."/>
        </authorList>
    </citation>
    <scope>NUCLEOTIDE SEQUENCE [LARGE SCALE GENOMIC DNA]</scope>
    <source>
        <strain evidence="1 2">NCTC10738</strain>
    </source>
</reference>
<evidence type="ECO:0000313" key="1">
    <source>
        <dbReference type="EMBL" id="SUJ12114.1"/>
    </source>
</evidence>
<organism evidence="1 2">
    <name type="scientific">Shewanella algae</name>
    <dbReference type="NCBI Taxonomy" id="38313"/>
    <lineage>
        <taxon>Bacteria</taxon>
        <taxon>Pseudomonadati</taxon>
        <taxon>Pseudomonadota</taxon>
        <taxon>Gammaproteobacteria</taxon>
        <taxon>Alteromonadales</taxon>
        <taxon>Shewanellaceae</taxon>
        <taxon>Shewanella</taxon>
    </lineage>
</organism>
<keyword evidence="2" id="KW-1185">Reference proteome</keyword>
<proteinExistence type="predicted"/>
<protein>
    <submittedName>
        <fullName evidence="1">Uncharacterized protein</fullName>
    </submittedName>
</protein>